<dbReference type="Pfam" id="PF00990">
    <property type="entry name" value="GGDEF"/>
    <property type="match status" value="1"/>
</dbReference>
<feature type="domain" description="GGDEF" evidence="4">
    <location>
        <begin position="986"/>
        <end position="1123"/>
    </location>
</feature>
<evidence type="ECO:0000259" key="4">
    <source>
        <dbReference type="PROSITE" id="PS50887"/>
    </source>
</evidence>
<dbReference type="SMART" id="SM00062">
    <property type="entry name" value="PBPb"/>
    <property type="match status" value="2"/>
</dbReference>
<dbReference type="eggNOG" id="COG0715">
    <property type="taxonomic scope" value="Bacteria"/>
</dbReference>
<dbReference type="HOGENOM" id="CLU_000445_86_2_7"/>
<dbReference type="InterPro" id="IPR001638">
    <property type="entry name" value="Solute-binding_3/MltF_N"/>
</dbReference>
<evidence type="ECO:0000256" key="1">
    <source>
        <dbReference type="SAM" id="Phobius"/>
    </source>
</evidence>
<dbReference type="Gene3D" id="3.40.190.10">
    <property type="entry name" value="Periplasmic binding protein-like II"/>
    <property type="match status" value="6"/>
</dbReference>
<feature type="transmembrane region" description="Helical" evidence="1">
    <location>
        <begin position="806"/>
        <end position="823"/>
    </location>
</feature>
<dbReference type="Gene3D" id="3.30.70.270">
    <property type="match status" value="1"/>
</dbReference>
<dbReference type="CDD" id="cd00130">
    <property type="entry name" value="PAS"/>
    <property type="match status" value="1"/>
</dbReference>
<dbReference type="InterPro" id="IPR000014">
    <property type="entry name" value="PAS"/>
</dbReference>
<dbReference type="InterPro" id="IPR015168">
    <property type="entry name" value="SsuA/THI5"/>
</dbReference>
<name>D5V0P5_ARCNC</name>
<dbReference type="Pfam" id="PF08447">
    <property type="entry name" value="PAS_3"/>
    <property type="match status" value="1"/>
</dbReference>
<feature type="domain" description="PAS" evidence="2">
    <location>
        <begin position="852"/>
        <end position="887"/>
    </location>
</feature>
<dbReference type="NCBIfam" id="TIGR00229">
    <property type="entry name" value="sensory_box"/>
    <property type="match status" value="1"/>
</dbReference>
<dbReference type="eggNOG" id="COG3706">
    <property type="taxonomic scope" value="Bacteria"/>
</dbReference>
<dbReference type="InterPro" id="IPR013655">
    <property type="entry name" value="PAS_fold_3"/>
</dbReference>
<dbReference type="Proteomes" id="UP000000939">
    <property type="component" value="Chromosome"/>
</dbReference>
<dbReference type="Gene3D" id="3.30.450.20">
    <property type="entry name" value="PAS domain"/>
    <property type="match status" value="1"/>
</dbReference>
<dbReference type="OrthoDB" id="9813903at2"/>
<dbReference type="KEGG" id="ant:Arnit_2205"/>
<feature type="domain" description="PAC" evidence="3">
    <location>
        <begin position="906"/>
        <end position="958"/>
    </location>
</feature>
<dbReference type="AlphaFoldDB" id="D5V0P5"/>
<keyword evidence="6" id="KW-1185">Reference proteome</keyword>
<dbReference type="SUPFAM" id="SSF55073">
    <property type="entry name" value="Nucleotide cyclase"/>
    <property type="match status" value="1"/>
</dbReference>
<dbReference type="Pfam" id="PF00497">
    <property type="entry name" value="SBP_bac_3"/>
    <property type="match status" value="2"/>
</dbReference>
<dbReference type="CDD" id="cd01007">
    <property type="entry name" value="PBP2_BvgS_HisK_like"/>
    <property type="match status" value="1"/>
</dbReference>
<dbReference type="SUPFAM" id="SSF55785">
    <property type="entry name" value="PYP-like sensor domain (PAS domain)"/>
    <property type="match status" value="1"/>
</dbReference>
<dbReference type="InterPro" id="IPR035965">
    <property type="entry name" value="PAS-like_dom_sf"/>
</dbReference>
<dbReference type="RefSeq" id="WP_013136002.1">
    <property type="nucleotide sequence ID" value="NC_014166.1"/>
</dbReference>
<dbReference type="SMART" id="SM00086">
    <property type="entry name" value="PAC"/>
    <property type="match status" value="1"/>
</dbReference>
<dbReference type="NCBIfam" id="TIGR00254">
    <property type="entry name" value="GGDEF"/>
    <property type="match status" value="1"/>
</dbReference>
<dbReference type="SUPFAM" id="SSF53850">
    <property type="entry name" value="Periplasmic binding protein-like II"/>
    <property type="match status" value="3"/>
</dbReference>
<dbReference type="STRING" id="572480.Arnit_2205"/>
<proteinExistence type="predicted"/>
<sequence>MAKITLKFILIAFLFTFLYSDEKVTLQLKWFHQFQFAGYYAAKEKGFYKDVGLDVEIKQRDLKYNNIEEVVKGKAQYGVSDSILILYKAHAEPVVIVSPIFQHSASALISLKNSGINSPYDLEGKNVLFYPNDTDGFAILAMLQKLKIKPNFIREREKDDYLKLLDKKVDASPVYLSNEPFYFKKNNIDINIINPSNYGFDFYGDILFTSENEAKNHPQRVKKFKEATLKGWNYALEHQEEIIQLIHNKYNSSKSVEHLRYEAKAIEKLISREIIPLGSIDKGRIRYISDLYKEFGSNVKSFNVNDFIFKDYIIDKAKINLTQEEKEYLENHPVLKVQNLSAFPPYNFYENNKPQGYTVDYMNLLAKILGVKIEFVGQKSWKEYLDMIKDGKLDIIPHIAINKERSEFLDFTDIEHITYQPSLAIRKGSGINSFGDLKDKTIAVLNKSFLHTILKNKYPNQKLYLASSTKKGAEAVSTGLADAFIGNLATTEYYIKQHWLSNLEIIQFKNVKYIPNETLLYMGVSKGNNLLKSILEKANREMSHNKVIDLKDKWLNIKPSSKVNFTDEEYKYLLNKKKLKMCIDPNWLPFEKIEKGKYEGIASEYIKLFEKELPIPIELVKSKNWLDTISLAQNRACDFITMMKNRKKYSTGFNITKNLVNMNLVIATKVDKPFVNDISSLEFEKLAVVKGYGYAEILKNEYPDINIVEVKDAKEGLAKVDNNEVYGFIDVLPLVAYNIQENFVANLKIAGKLDKIIGFPMATRNDEPQLNEIMNKLISNISEEKNKEILNKWLSIKYEENINFKPLFYVILIFSIILFIIIIKNRAINKLNNKLSEYLNMVDENVLTSSTDKKGIIVSVSQAFCDISGYTKEELLGNNHRIIRHEDMPKELFSELWSTISSGKKWTGEIKNKKKNGGYYWVDATISPIFDKKKNIIGYTAIRHDISDKKTIESISITDELTKLYNRRHFNEIFEKELSRVKRTNHFFALIILDVDFFKQYNDFYGHQKGDYVLESIGKRLKEVCKRSTDIPFRIGGEEFAIIFIPKDKEDALNFAKLINEKIEDLKIEHKHNKASDYITASLGLYVAYADEIEISEHIYNHTDSALYKAKESGRNRFVLYEKE</sequence>
<dbReference type="InterPro" id="IPR001610">
    <property type="entry name" value="PAC"/>
</dbReference>
<dbReference type="InterPro" id="IPR052163">
    <property type="entry name" value="DGC-Regulatory_Protein"/>
</dbReference>
<protein>
    <submittedName>
        <fullName evidence="5">Diguanylate cyclase with PAS/PAC sensor</fullName>
    </submittedName>
</protein>
<dbReference type="SMART" id="SM00267">
    <property type="entry name" value="GGDEF"/>
    <property type="match status" value="1"/>
</dbReference>
<keyword evidence="1" id="KW-0472">Membrane</keyword>
<dbReference type="CDD" id="cd01949">
    <property type="entry name" value="GGDEF"/>
    <property type="match status" value="1"/>
</dbReference>
<dbReference type="GO" id="GO:0003824">
    <property type="term" value="F:catalytic activity"/>
    <property type="evidence" value="ECO:0007669"/>
    <property type="project" value="UniProtKB-ARBA"/>
</dbReference>
<organism evidence="5 6">
    <name type="scientific">Arcobacter nitrofigilis (strain ATCC 33309 / DSM 7299 / CCUG 15893 / LMG 7604 / NCTC 12251 / CI)</name>
    <name type="common">Campylobacter nitrofigilis</name>
    <dbReference type="NCBI Taxonomy" id="572480"/>
    <lineage>
        <taxon>Bacteria</taxon>
        <taxon>Pseudomonadati</taxon>
        <taxon>Campylobacterota</taxon>
        <taxon>Epsilonproteobacteria</taxon>
        <taxon>Campylobacterales</taxon>
        <taxon>Arcobacteraceae</taxon>
        <taxon>Arcobacter</taxon>
    </lineage>
</organism>
<dbReference type="InterPro" id="IPR000160">
    <property type="entry name" value="GGDEF_dom"/>
</dbReference>
<keyword evidence="1" id="KW-1133">Transmembrane helix</keyword>
<dbReference type="PANTHER" id="PTHR46663">
    <property type="entry name" value="DIGUANYLATE CYCLASE DGCT-RELATED"/>
    <property type="match status" value="1"/>
</dbReference>
<dbReference type="eggNOG" id="COG0834">
    <property type="taxonomic scope" value="Bacteria"/>
</dbReference>
<dbReference type="eggNOG" id="COG2202">
    <property type="taxonomic scope" value="Bacteria"/>
</dbReference>
<accession>D5V0P5</accession>
<evidence type="ECO:0000259" key="3">
    <source>
        <dbReference type="PROSITE" id="PS50113"/>
    </source>
</evidence>
<dbReference type="Pfam" id="PF09084">
    <property type="entry name" value="NMT1"/>
    <property type="match status" value="1"/>
</dbReference>
<evidence type="ECO:0000313" key="5">
    <source>
        <dbReference type="EMBL" id="ADG93857.1"/>
    </source>
</evidence>
<evidence type="ECO:0000313" key="6">
    <source>
        <dbReference type="Proteomes" id="UP000000939"/>
    </source>
</evidence>
<dbReference type="InterPro" id="IPR043128">
    <property type="entry name" value="Rev_trsase/Diguanyl_cyclase"/>
</dbReference>
<dbReference type="InterPro" id="IPR029787">
    <property type="entry name" value="Nucleotide_cyclase"/>
</dbReference>
<dbReference type="InterPro" id="IPR000700">
    <property type="entry name" value="PAS-assoc_C"/>
</dbReference>
<dbReference type="PROSITE" id="PS50887">
    <property type="entry name" value="GGDEF"/>
    <property type="match status" value="1"/>
</dbReference>
<dbReference type="PROSITE" id="PS50113">
    <property type="entry name" value="PAC"/>
    <property type="match status" value="1"/>
</dbReference>
<dbReference type="PROSITE" id="PS50112">
    <property type="entry name" value="PAS"/>
    <property type="match status" value="1"/>
</dbReference>
<dbReference type="FunFam" id="3.30.70.270:FF:000001">
    <property type="entry name" value="Diguanylate cyclase domain protein"/>
    <property type="match status" value="1"/>
</dbReference>
<dbReference type="PANTHER" id="PTHR46663:SF4">
    <property type="entry name" value="DIGUANYLATE CYCLASE DGCT-RELATED"/>
    <property type="match status" value="1"/>
</dbReference>
<evidence type="ECO:0000259" key="2">
    <source>
        <dbReference type="PROSITE" id="PS50112"/>
    </source>
</evidence>
<dbReference type="EMBL" id="CP001999">
    <property type="protein sequence ID" value="ADG93857.1"/>
    <property type="molecule type" value="Genomic_DNA"/>
</dbReference>
<dbReference type="CDD" id="cd13708">
    <property type="entry name" value="PBP2_BvgS_like_1"/>
    <property type="match status" value="1"/>
</dbReference>
<gene>
    <name evidence="5" type="ordered locus">Arnit_2205</name>
</gene>
<reference evidence="5 6" key="1">
    <citation type="journal article" date="2010" name="Stand. Genomic Sci.">
        <title>Complete genome sequence of Arcobacter nitrofigilis type strain (CI).</title>
        <authorList>
            <person name="Pati A."/>
            <person name="Gronow S."/>
            <person name="Lapidus A."/>
            <person name="Copeland A."/>
            <person name="Glavina Del Rio T."/>
            <person name="Nolan M."/>
            <person name="Lucas S."/>
            <person name="Tice H."/>
            <person name="Cheng J.F."/>
            <person name="Han C."/>
            <person name="Chertkov O."/>
            <person name="Bruce D."/>
            <person name="Tapia R."/>
            <person name="Goodwin L."/>
            <person name="Pitluck S."/>
            <person name="Liolios K."/>
            <person name="Ivanova N."/>
            <person name="Mavromatis K."/>
            <person name="Chen A."/>
            <person name="Palaniappan K."/>
            <person name="Land M."/>
            <person name="Hauser L."/>
            <person name="Chang Y.J."/>
            <person name="Jeffries C.D."/>
            <person name="Detter J.C."/>
            <person name="Rohde M."/>
            <person name="Goker M."/>
            <person name="Bristow J."/>
            <person name="Eisen J.A."/>
            <person name="Markowitz V."/>
            <person name="Hugenholtz P."/>
            <person name="Klenk H.P."/>
            <person name="Kyrpides N.C."/>
        </authorList>
    </citation>
    <scope>NUCLEOTIDE SEQUENCE [LARGE SCALE GENOMIC DNA]</scope>
    <source>
        <strain evidence="6">ATCC 33309 / DSM 7299 / CCUG 15893 / LMG 7604 / NCTC 12251 / CI</strain>
    </source>
</reference>
<keyword evidence="1" id="KW-0812">Transmembrane</keyword>